<dbReference type="RefSeq" id="WP_095555884.1">
    <property type="nucleotide sequence ID" value="NZ_NSJD01000001.1"/>
</dbReference>
<reference evidence="1 2" key="1">
    <citation type="submission" date="2017-08" db="EMBL/GenBank/DDBJ databases">
        <title>WGS of Clinical strains of the CDC Group NO-1 linked to zoonotic infections in humans.</title>
        <authorList>
            <person name="Bernier A.-M."/>
            <person name="Bernard K."/>
        </authorList>
    </citation>
    <scope>NUCLEOTIDE SEQUENCE [LARGE SCALE GENOMIC DNA]</scope>
    <source>
        <strain evidence="1 2">NML79-0751</strain>
    </source>
</reference>
<accession>A0A2A2AUK5</accession>
<dbReference type="Proteomes" id="UP000218644">
    <property type="component" value="Unassembled WGS sequence"/>
</dbReference>
<organism evidence="1 2">
    <name type="scientific">Vandammella animalimorsus</name>
    <dbReference type="NCBI Taxonomy" id="2029117"/>
    <lineage>
        <taxon>Bacteria</taxon>
        <taxon>Pseudomonadati</taxon>
        <taxon>Pseudomonadota</taxon>
        <taxon>Betaproteobacteria</taxon>
        <taxon>Burkholderiales</taxon>
        <taxon>Comamonadaceae</taxon>
        <taxon>Vandammella</taxon>
    </lineage>
</organism>
<sequence>MTAINHILVAEQDLRDEVALLQGFIESSASAAIEDSVLDVVLVAVELRIDALRARIARFAAVREGRPDDFCG</sequence>
<dbReference type="EMBL" id="NSJD01000001">
    <property type="protein sequence ID" value="PAT41401.1"/>
    <property type="molecule type" value="Genomic_DNA"/>
</dbReference>
<dbReference type="AlphaFoldDB" id="A0A2A2AUK5"/>
<gene>
    <name evidence="1" type="ORF">CK623_00170</name>
</gene>
<proteinExistence type="predicted"/>
<evidence type="ECO:0000313" key="2">
    <source>
        <dbReference type="Proteomes" id="UP000218644"/>
    </source>
</evidence>
<name>A0A2A2AUK5_9BURK</name>
<protein>
    <submittedName>
        <fullName evidence="1">Uncharacterized protein</fullName>
    </submittedName>
</protein>
<evidence type="ECO:0000313" key="1">
    <source>
        <dbReference type="EMBL" id="PAT41401.1"/>
    </source>
</evidence>
<comment type="caution">
    <text evidence="1">The sequence shown here is derived from an EMBL/GenBank/DDBJ whole genome shotgun (WGS) entry which is preliminary data.</text>
</comment>